<proteinExistence type="predicted"/>
<evidence type="ECO:0000313" key="4">
    <source>
        <dbReference type="EMBL" id="KAL2914872.1"/>
    </source>
</evidence>
<dbReference type="SUPFAM" id="SSF47473">
    <property type="entry name" value="EF-hand"/>
    <property type="match status" value="1"/>
</dbReference>
<dbReference type="CDD" id="cd00051">
    <property type="entry name" value="EFh"/>
    <property type="match status" value="1"/>
</dbReference>
<comment type="caution">
    <text evidence="4">The sequence shown here is derived from an EMBL/GenBank/DDBJ whole genome shotgun (WGS) entry which is preliminary data.</text>
</comment>
<dbReference type="SMART" id="SM00054">
    <property type="entry name" value="EFh"/>
    <property type="match status" value="4"/>
</dbReference>
<dbReference type="InterPro" id="IPR018247">
    <property type="entry name" value="EF_Hand_1_Ca_BS"/>
</dbReference>
<feature type="domain" description="EF-hand" evidence="3">
    <location>
        <begin position="87"/>
        <end position="122"/>
    </location>
</feature>
<feature type="domain" description="EF-hand" evidence="3">
    <location>
        <begin position="124"/>
        <end position="159"/>
    </location>
</feature>
<dbReference type="Gene3D" id="1.10.238.10">
    <property type="entry name" value="EF-hand"/>
    <property type="match status" value="2"/>
</dbReference>
<protein>
    <recommendedName>
        <fullName evidence="3">EF-hand domain-containing protein</fullName>
    </recommendedName>
</protein>
<name>A0ABR4N5P7_9FUNG</name>
<evidence type="ECO:0000256" key="2">
    <source>
        <dbReference type="ARBA" id="ARBA00022837"/>
    </source>
</evidence>
<evidence type="ECO:0000256" key="1">
    <source>
        <dbReference type="ARBA" id="ARBA00022737"/>
    </source>
</evidence>
<dbReference type="InterPro" id="IPR002048">
    <property type="entry name" value="EF_hand_dom"/>
</dbReference>
<gene>
    <name evidence="4" type="ORF">HK105_205614</name>
</gene>
<evidence type="ECO:0000259" key="3">
    <source>
        <dbReference type="PROSITE" id="PS50222"/>
    </source>
</evidence>
<dbReference type="EMBL" id="JADGIZ020000029">
    <property type="protein sequence ID" value="KAL2914872.1"/>
    <property type="molecule type" value="Genomic_DNA"/>
</dbReference>
<sequence length="162" mass="18826">MAAQRKGFEKFDRDHSGTISVREFSNLCREMGYILTDRELEMDLKLLDSNGDGVIGPKNILTHSQVFKWWQTDNRFESLQLGEENLQLLTEISAHFRKFDRDGSGRVDVTEFKHMYADLVKMKLTNKSMLTTLQELDTDRDGKVNFNEYVVWLLKQNNTGGK</sequence>
<evidence type="ECO:0000313" key="5">
    <source>
        <dbReference type="Proteomes" id="UP001527925"/>
    </source>
</evidence>
<keyword evidence="1" id="KW-0677">Repeat</keyword>
<dbReference type="InterPro" id="IPR011992">
    <property type="entry name" value="EF-hand-dom_pair"/>
</dbReference>
<organism evidence="4 5">
    <name type="scientific">Polyrhizophydium stewartii</name>
    <dbReference type="NCBI Taxonomy" id="2732419"/>
    <lineage>
        <taxon>Eukaryota</taxon>
        <taxon>Fungi</taxon>
        <taxon>Fungi incertae sedis</taxon>
        <taxon>Chytridiomycota</taxon>
        <taxon>Chytridiomycota incertae sedis</taxon>
        <taxon>Chytridiomycetes</taxon>
        <taxon>Rhizophydiales</taxon>
        <taxon>Rhizophydiales incertae sedis</taxon>
        <taxon>Polyrhizophydium</taxon>
    </lineage>
</organism>
<dbReference type="PROSITE" id="PS50222">
    <property type="entry name" value="EF_HAND_2"/>
    <property type="match status" value="3"/>
</dbReference>
<dbReference type="PROSITE" id="PS00018">
    <property type="entry name" value="EF_HAND_1"/>
    <property type="match status" value="3"/>
</dbReference>
<dbReference type="Proteomes" id="UP001527925">
    <property type="component" value="Unassembled WGS sequence"/>
</dbReference>
<keyword evidence="5" id="KW-1185">Reference proteome</keyword>
<dbReference type="PANTHER" id="PTHR23050">
    <property type="entry name" value="CALCIUM BINDING PROTEIN"/>
    <property type="match status" value="1"/>
</dbReference>
<accession>A0ABR4N5P7</accession>
<dbReference type="Pfam" id="PF13499">
    <property type="entry name" value="EF-hand_7"/>
    <property type="match status" value="2"/>
</dbReference>
<reference evidence="4 5" key="1">
    <citation type="submission" date="2023-09" db="EMBL/GenBank/DDBJ databases">
        <title>Pangenome analysis of Batrachochytrium dendrobatidis and related Chytrids.</title>
        <authorList>
            <person name="Yacoub M.N."/>
            <person name="Stajich J.E."/>
            <person name="James T.Y."/>
        </authorList>
    </citation>
    <scope>NUCLEOTIDE SEQUENCE [LARGE SCALE GENOMIC DNA]</scope>
    <source>
        <strain evidence="4 5">JEL0888</strain>
    </source>
</reference>
<dbReference type="InterPro" id="IPR050145">
    <property type="entry name" value="Centrin_CML-like"/>
</dbReference>
<keyword evidence="2" id="KW-0106">Calcium</keyword>
<feature type="domain" description="EF-hand" evidence="3">
    <location>
        <begin position="1"/>
        <end position="34"/>
    </location>
</feature>